<name>A0A1Y1QXV9_9GAMM</name>
<comment type="caution">
    <text evidence="3">The sequence shown here is derived from an EMBL/GenBank/DDBJ whole genome shotgun (WGS) entry which is preliminary data.</text>
</comment>
<evidence type="ECO:0000256" key="2">
    <source>
        <dbReference type="SAM" id="Phobius"/>
    </source>
</evidence>
<dbReference type="EMBL" id="MTEJ01000005">
    <property type="protein sequence ID" value="OQX16358.1"/>
    <property type="molecule type" value="Genomic_DNA"/>
</dbReference>
<reference evidence="3 4" key="1">
    <citation type="submission" date="2017-01" db="EMBL/GenBank/DDBJ databases">
        <title>Novel large sulfur bacteria in the metagenomes of groundwater-fed chemosynthetic microbial mats in the Lake Huron basin.</title>
        <authorList>
            <person name="Sharrar A.M."/>
            <person name="Flood B.E."/>
            <person name="Bailey J.V."/>
            <person name="Jones D.S."/>
            <person name="Biddanda B."/>
            <person name="Ruberg S.A."/>
            <person name="Marcus D.N."/>
            <person name="Dick G.J."/>
        </authorList>
    </citation>
    <scope>NUCLEOTIDE SEQUENCE [LARGE SCALE GENOMIC DNA]</scope>
    <source>
        <strain evidence="3">A8</strain>
    </source>
</reference>
<protein>
    <submittedName>
        <fullName evidence="3">Uncharacterized protein</fullName>
    </submittedName>
</protein>
<dbReference type="Proteomes" id="UP000192491">
    <property type="component" value="Unassembled WGS sequence"/>
</dbReference>
<evidence type="ECO:0000313" key="4">
    <source>
        <dbReference type="Proteomes" id="UP000192491"/>
    </source>
</evidence>
<feature type="coiled-coil region" evidence="1">
    <location>
        <begin position="232"/>
        <end position="266"/>
    </location>
</feature>
<accession>A0A1Y1QXV9</accession>
<proteinExistence type="predicted"/>
<sequence>MWDLTLTYEISLLAAIFALIAWFMGRALCKSKEHQVRSHLVQQERENKRLESLLTKKDAEIQQAYDNTKHEQQKVMALEGQYAASQSTYEHLQTTHHNTLKELQSSQACQVKYEELNKHHADQAVEHLHLKDLYQQTLIELQDMSTANKQQKIYLEKYKLDNEKLTQDCDAQTRTIATLQHSLEHHQTLLLSREQSIHELTYQLGNIESQHKQLVINYDEQLKAHAALKKSLENTQDTLQESLKTVEKYQQDLVKSNNMVNDLRNKVATYEILSTIG</sequence>
<feature type="transmembrane region" description="Helical" evidence="2">
    <location>
        <begin position="6"/>
        <end position="25"/>
    </location>
</feature>
<keyword evidence="2" id="KW-1133">Transmembrane helix</keyword>
<dbReference type="AlphaFoldDB" id="A0A1Y1QXV9"/>
<keyword evidence="1" id="KW-0175">Coiled coil</keyword>
<keyword evidence="2" id="KW-0472">Membrane</keyword>
<organism evidence="3 4">
    <name type="scientific">Thiothrix lacustris</name>
    <dbReference type="NCBI Taxonomy" id="525917"/>
    <lineage>
        <taxon>Bacteria</taxon>
        <taxon>Pseudomonadati</taxon>
        <taxon>Pseudomonadota</taxon>
        <taxon>Gammaproteobacteria</taxon>
        <taxon>Thiotrichales</taxon>
        <taxon>Thiotrichaceae</taxon>
        <taxon>Thiothrix</taxon>
    </lineage>
</organism>
<keyword evidence="2" id="KW-0812">Transmembrane</keyword>
<feature type="coiled-coil region" evidence="1">
    <location>
        <begin position="40"/>
        <end position="67"/>
    </location>
</feature>
<gene>
    <name evidence="3" type="ORF">BWK73_03945</name>
</gene>
<evidence type="ECO:0000256" key="1">
    <source>
        <dbReference type="SAM" id="Coils"/>
    </source>
</evidence>
<evidence type="ECO:0000313" key="3">
    <source>
        <dbReference type="EMBL" id="OQX16358.1"/>
    </source>
</evidence>